<evidence type="ECO:0000313" key="2">
    <source>
        <dbReference type="Proteomes" id="UP000289166"/>
    </source>
</evidence>
<name>A0A4Q0I0N3_9FIRM</name>
<dbReference type="Proteomes" id="UP000289166">
    <property type="component" value="Unassembled WGS sequence"/>
</dbReference>
<keyword evidence="2" id="KW-1185">Reference proteome</keyword>
<dbReference type="RefSeq" id="WP_155522914.1">
    <property type="nucleotide sequence ID" value="NZ_RLII01000040.1"/>
</dbReference>
<proteinExistence type="predicted"/>
<gene>
    <name evidence="1" type="ORF">EFD62_16170</name>
</gene>
<evidence type="ECO:0008006" key="3">
    <source>
        <dbReference type="Google" id="ProtNLM"/>
    </source>
</evidence>
<dbReference type="EMBL" id="RLII01000040">
    <property type="protein sequence ID" value="RXE57718.1"/>
    <property type="molecule type" value="Genomic_DNA"/>
</dbReference>
<dbReference type="AlphaFoldDB" id="A0A4Q0I0N3"/>
<evidence type="ECO:0000313" key="1">
    <source>
        <dbReference type="EMBL" id="RXE57718.1"/>
    </source>
</evidence>
<accession>A0A4Q0I0N3</accession>
<organism evidence="1 2">
    <name type="scientific">Acetivibrio mesophilus</name>
    <dbReference type="NCBI Taxonomy" id="2487273"/>
    <lineage>
        <taxon>Bacteria</taxon>
        <taxon>Bacillati</taxon>
        <taxon>Bacillota</taxon>
        <taxon>Clostridia</taxon>
        <taxon>Eubacteriales</taxon>
        <taxon>Oscillospiraceae</taxon>
        <taxon>Acetivibrio</taxon>
    </lineage>
</organism>
<reference evidence="2" key="1">
    <citation type="submission" date="2018-11" db="EMBL/GenBank/DDBJ databases">
        <title>Genome sequencing of a novel mesophilic and cellulolytic organism within the genus Hungateiclostridium.</title>
        <authorList>
            <person name="Rettenmaier R."/>
            <person name="Liebl W."/>
            <person name="Zverlov V."/>
        </authorList>
    </citation>
    <scope>NUCLEOTIDE SEQUENCE [LARGE SCALE GENOMIC DNA]</scope>
    <source>
        <strain evidence="2">N2K1</strain>
    </source>
</reference>
<sequence length="112" mass="12787">MHRNDEMSDRLSWEQHGYYIHLELVKESPNIVNYHTHGLLHSRGNPDFKITDPIDPFMAVSIFRELVELIDQGVGINPGMQIKDILTGLIIEISETNESDMLKITLSKSQLG</sequence>
<comment type="caution">
    <text evidence="1">The sequence shown here is derived from an EMBL/GenBank/DDBJ whole genome shotgun (WGS) entry which is preliminary data.</text>
</comment>
<protein>
    <recommendedName>
        <fullName evidence="3">DUF4261 domain-containing protein</fullName>
    </recommendedName>
</protein>